<dbReference type="Pfam" id="PF00958">
    <property type="entry name" value="GMP_synt_C"/>
    <property type="match status" value="1"/>
</dbReference>
<dbReference type="SUPFAM" id="SSF52402">
    <property type="entry name" value="Adenine nucleotide alpha hydrolases-like"/>
    <property type="match status" value="1"/>
</dbReference>
<accession>A0A0B5AQS0</accession>
<dbReference type="GO" id="GO:0003921">
    <property type="term" value="F:GMP synthase activity"/>
    <property type="evidence" value="ECO:0007669"/>
    <property type="project" value="InterPro"/>
</dbReference>
<dbReference type="HAMAP" id="MF_00344">
    <property type="entry name" value="GMP_synthase"/>
    <property type="match status" value="1"/>
</dbReference>
<dbReference type="InterPro" id="IPR014729">
    <property type="entry name" value="Rossmann-like_a/b/a_fold"/>
</dbReference>
<evidence type="ECO:0000256" key="3">
    <source>
        <dbReference type="ARBA" id="ARBA00022598"/>
    </source>
</evidence>
<evidence type="ECO:0000259" key="11">
    <source>
        <dbReference type="PROSITE" id="PS51553"/>
    </source>
</evidence>
<dbReference type="InterPro" id="IPR025777">
    <property type="entry name" value="GMPS_ATP_PPase_dom"/>
</dbReference>
<keyword evidence="6 9" id="KW-0658">Purine biosynthesis</keyword>
<name>A0A0B5AQS0_9BACL</name>
<dbReference type="NCBIfam" id="TIGR00888">
    <property type="entry name" value="guaA_Nterm"/>
    <property type="match status" value="1"/>
</dbReference>
<dbReference type="SUPFAM" id="SSF54810">
    <property type="entry name" value="GMP synthetase C-terminal dimerisation domain"/>
    <property type="match status" value="1"/>
</dbReference>
<dbReference type="PROSITE" id="PS51553">
    <property type="entry name" value="GMPS_ATP_PPASE"/>
    <property type="match status" value="1"/>
</dbReference>
<dbReference type="InterPro" id="IPR029062">
    <property type="entry name" value="Class_I_gatase-like"/>
</dbReference>
<sequence>MLGKEEMHGQEMIVVLDFGSQYNQLITRRIREFGVYSELHPHTITAEEIKELNPSGIIFSGGPNSVYDENSFRADERIFDLGIPVLGICYGMQLMTMHFGGKVEKAKNREYGKADIHVQEAKGLFKDLPLTQTVWMSHGDLVVEAPPSFDVVATNPSCPVASISNEEQKLYAVQFHPEVRHSEHGNEMLRNFVFDACGCKGDWSMENFIEIELEKIRQEVGDRQVLCALSGGVDSSVVAVLIHKAIGDQLTCIFVDHGLLRKGEADSVMKTFADGFNMNVIKVDAQDRFLNKLKGVSDPEQKRKIIGNEFIYVFDDEATKLDGIDFLAQGTLYTDIIESGTATAQTIKSHHNVGGLPEDMQFKLIEPLNTLFKDEVRALGSELGIPDEIVWRQPFPGPGLGIRVLGEITEEKLEIVRESDYILREEIKKAGLDRDIWQYFTVLPDIRSVGVMGDARTYDYAIGIRAVTSIDGMTSDWARIPWDVLEKISVRLVNEVNSINRVLYDVTSKPPSTIEWE</sequence>
<dbReference type="KEGG" id="jeo:JMA_11070"/>
<evidence type="ECO:0000256" key="10">
    <source>
        <dbReference type="PROSITE-ProRule" id="PRU00886"/>
    </source>
</evidence>
<dbReference type="Pfam" id="PF00117">
    <property type="entry name" value="GATase"/>
    <property type="match status" value="1"/>
</dbReference>
<comment type="catalytic activity">
    <reaction evidence="9">
        <text>XMP + L-glutamine + ATP + H2O = GMP + L-glutamate + AMP + diphosphate + 2 H(+)</text>
        <dbReference type="Rhea" id="RHEA:11680"/>
        <dbReference type="ChEBI" id="CHEBI:15377"/>
        <dbReference type="ChEBI" id="CHEBI:15378"/>
        <dbReference type="ChEBI" id="CHEBI:29985"/>
        <dbReference type="ChEBI" id="CHEBI:30616"/>
        <dbReference type="ChEBI" id="CHEBI:33019"/>
        <dbReference type="ChEBI" id="CHEBI:57464"/>
        <dbReference type="ChEBI" id="CHEBI:58115"/>
        <dbReference type="ChEBI" id="CHEBI:58359"/>
        <dbReference type="ChEBI" id="CHEBI:456215"/>
        <dbReference type="EC" id="6.3.5.2"/>
    </reaction>
</comment>
<evidence type="ECO:0000256" key="5">
    <source>
        <dbReference type="ARBA" id="ARBA00022749"/>
    </source>
</evidence>
<dbReference type="AlphaFoldDB" id="A0A0B5AQS0"/>
<keyword evidence="13" id="KW-1185">Reference proteome</keyword>
<dbReference type="Gene3D" id="3.40.50.620">
    <property type="entry name" value="HUPs"/>
    <property type="match status" value="1"/>
</dbReference>
<evidence type="ECO:0000256" key="8">
    <source>
        <dbReference type="ARBA" id="ARBA00022962"/>
    </source>
</evidence>
<evidence type="ECO:0000256" key="1">
    <source>
        <dbReference type="ARBA" id="ARBA00002332"/>
    </source>
</evidence>
<evidence type="ECO:0000256" key="2">
    <source>
        <dbReference type="ARBA" id="ARBA00005153"/>
    </source>
</evidence>
<feature type="active site" evidence="9">
    <location>
        <position position="176"/>
    </location>
</feature>
<feature type="binding site" evidence="10">
    <location>
        <begin position="230"/>
        <end position="236"/>
    </location>
    <ligand>
        <name>ATP</name>
        <dbReference type="ChEBI" id="CHEBI:30616"/>
    </ligand>
</feature>
<dbReference type="HOGENOM" id="CLU_014340_0_5_9"/>
<dbReference type="GO" id="GO:0005829">
    <property type="term" value="C:cytosol"/>
    <property type="evidence" value="ECO:0007669"/>
    <property type="project" value="TreeGrafter"/>
</dbReference>
<dbReference type="NCBIfam" id="NF000848">
    <property type="entry name" value="PRK00074.1"/>
    <property type="match status" value="1"/>
</dbReference>
<keyword evidence="5 9" id="KW-0332">GMP biosynthesis</keyword>
<dbReference type="NCBIfam" id="TIGR00884">
    <property type="entry name" value="guaA_Cterm"/>
    <property type="match status" value="1"/>
</dbReference>
<dbReference type="OrthoDB" id="9802219at2"/>
<feature type="active site" description="Nucleophile" evidence="9">
    <location>
        <position position="89"/>
    </location>
</feature>
<dbReference type="FunFam" id="3.40.50.620:FF:000001">
    <property type="entry name" value="GMP synthase [glutamine-hydrolyzing]"/>
    <property type="match status" value="1"/>
</dbReference>
<dbReference type="FunFam" id="3.30.300.10:FF:000002">
    <property type="entry name" value="GMP synthase [glutamine-hydrolyzing]"/>
    <property type="match status" value="1"/>
</dbReference>
<dbReference type="InterPro" id="IPR004739">
    <property type="entry name" value="GMP_synth_GATase"/>
</dbReference>
<dbReference type="PRINTS" id="PR00096">
    <property type="entry name" value="GATASE"/>
</dbReference>
<proteinExistence type="inferred from homology"/>
<dbReference type="EC" id="6.3.5.2" evidence="9"/>
<dbReference type="PANTHER" id="PTHR11922">
    <property type="entry name" value="GMP SYNTHASE-RELATED"/>
    <property type="match status" value="1"/>
</dbReference>
<evidence type="ECO:0000256" key="4">
    <source>
        <dbReference type="ARBA" id="ARBA00022741"/>
    </source>
</evidence>
<dbReference type="InterPro" id="IPR022310">
    <property type="entry name" value="NAD/GMP_synthase"/>
</dbReference>
<gene>
    <name evidence="9" type="primary">guaA</name>
    <name evidence="12" type="ORF">JMA_11070</name>
</gene>
<dbReference type="PROSITE" id="PS51273">
    <property type="entry name" value="GATASE_TYPE_1"/>
    <property type="match status" value="1"/>
</dbReference>
<evidence type="ECO:0000313" key="13">
    <source>
        <dbReference type="Proteomes" id="UP000031449"/>
    </source>
</evidence>
<reference evidence="12 13" key="1">
    <citation type="submission" date="2014-08" db="EMBL/GenBank/DDBJ databases">
        <title>Complete genome of a marine bacteria Jeotgalibacillus malaysiensis.</title>
        <authorList>
            <person name="Yaakop A.S."/>
            <person name="Chan K.-G."/>
            <person name="Goh K.M."/>
        </authorList>
    </citation>
    <scope>NUCLEOTIDE SEQUENCE [LARGE SCALE GENOMIC DNA]</scope>
    <source>
        <strain evidence="12 13">D5</strain>
    </source>
</reference>
<dbReference type="Pfam" id="PF02540">
    <property type="entry name" value="NAD_synthase"/>
    <property type="match status" value="1"/>
</dbReference>
<evidence type="ECO:0000256" key="6">
    <source>
        <dbReference type="ARBA" id="ARBA00022755"/>
    </source>
</evidence>
<dbReference type="InterPro" id="IPR017926">
    <property type="entry name" value="GATASE"/>
</dbReference>
<dbReference type="STRING" id="1508404.JMA_11070"/>
<keyword evidence="4 9" id="KW-0547">Nucleotide-binding</keyword>
<feature type="active site" evidence="9">
    <location>
        <position position="178"/>
    </location>
</feature>
<dbReference type="Gene3D" id="3.40.50.880">
    <property type="match status" value="1"/>
</dbReference>
<dbReference type="PANTHER" id="PTHR11922:SF2">
    <property type="entry name" value="GMP SYNTHASE [GLUTAMINE-HYDROLYZING]"/>
    <property type="match status" value="1"/>
</dbReference>
<dbReference type="PRINTS" id="PR00097">
    <property type="entry name" value="ANTSNTHASEII"/>
</dbReference>
<comment type="subunit">
    <text evidence="9">Homodimer.</text>
</comment>
<keyword evidence="3 9" id="KW-0436">Ligase</keyword>
<dbReference type="Proteomes" id="UP000031449">
    <property type="component" value="Chromosome"/>
</dbReference>
<keyword evidence="8 9" id="KW-0315">Glutamine amidotransferase</keyword>
<dbReference type="EMBL" id="CP009416">
    <property type="protein sequence ID" value="AJD90424.1"/>
    <property type="molecule type" value="Genomic_DNA"/>
</dbReference>
<dbReference type="PRINTS" id="PR00099">
    <property type="entry name" value="CPSGATASE"/>
</dbReference>
<organism evidence="12 13">
    <name type="scientific">Jeotgalibacillus malaysiensis</name>
    <dbReference type="NCBI Taxonomy" id="1508404"/>
    <lineage>
        <taxon>Bacteria</taxon>
        <taxon>Bacillati</taxon>
        <taxon>Bacillota</taxon>
        <taxon>Bacilli</taxon>
        <taxon>Bacillales</taxon>
        <taxon>Caryophanaceae</taxon>
        <taxon>Jeotgalibacillus</taxon>
    </lineage>
</organism>
<dbReference type="UniPathway" id="UPA00189">
    <property type="reaction ID" value="UER00296"/>
</dbReference>
<protein>
    <recommendedName>
        <fullName evidence="9">GMP synthase [glutamine-hydrolyzing]</fullName>
        <ecNumber evidence="9">6.3.5.2</ecNumber>
    </recommendedName>
    <alternativeName>
        <fullName evidence="9">GMP synthetase</fullName>
    </alternativeName>
    <alternativeName>
        <fullName evidence="9">Glutamine amidotransferase</fullName>
    </alternativeName>
</protein>
<feature type="domain" description="GMPS ATP-PPase" evidence="11">
    <location>
        <begin position="203"/>
        <end position="392"/>
    </location>
</feature>
<dbReference type="CDD" id="cd01997">
    <property type="entry name" value="GMP_synthase_C"/>
    <property type="match status" value="1"/>
</dbReference>
<evidence type="ECO:0000313" key="12">
    <source>
        <dbReference type="EMBL" id="AJD90424.1"/>
    </source>
</evidence>
<comment type="function">
    <text evidence="1 9">Catalyzes the synthesis of GMP from XMP.</text>
</comment>
<evidence type="ECO:0000256" key="7">
    <source>
        <dbReference type="ARBA" id="ARBA00022840"/>
    </source>
</evidence>
<evidence type="ECO:0000256" key="9">
    <source>
        <dbReference type="HAMAP-Rule" id="MF_00344"/>
    </source>
</evidence>
<dbReference type="CDD" id="cd01742">
    <property type="entry name" value="GATase1_GMP_Synthase"/>
    <property type="match status" value="1"/>
</dbReference>
<comment type="pathway">
    <text evidence="2 9">Purine metabolism; GMP biosynthesis; GMP from XMP (L-Gln route): step 1/1.</text>
</comment>
<dbReference type="Gene3D" id="3.30.300.10">
    <property type="match status" value="1"/>
</dbReference>
<keyword evidence="7 9" id="KW-0067">ATP-binding</keyword>
<dbReference type="FunFam" id="3.40.50.880:FF:000001">
    <property type="entry name" value="GMP synthase [glutamine-hydrolyzing]"/>
    <property type="match status" value="1"/>
</dbReference>
<dbReference type="GO" id="GO:0005524">
    <property type="term" value="F:ATP binding"/>
    <property type="evidence" value="ECO:0007669"/>
    <property type="project" value="UniProtKB-UniRule"/>
</dbReference>
<dbReference type="SUPFAM" id="SSF52317">
    <property type="entry name" value="Class I glutamine amidotransferase-like"/>
    <property type="match status" value="1"/>
</dbReference>
<dbReference type="InterPro" id="IPR001674">
    <property type="entry name" value="GMP_synth_C"/>
</dbReference>
<dbReference type="InterPro" id="IPR022955">
    <property type="entry name" value="GMP_synthase"/>
</dbReference>